<dbReference type="VEuPathDB" id="FungiDB:VP01_116g3"/>
<name>A0A0L6VSR5_9BASI</name>
<evidence type="ECO:0000313" key="1">
    <source>
        <dbReference type="EMBL" id="KNZ63230.1"/>
    </source>
</evidence>
<gene>
    <name evidence="1" type="ORF">VP01_116g3</name>
</gene>
<dbReference type="Proteomes" id="UP000037035">
    <property type="component" value="Unassembled WGS sequence"/>
</dbReference>
<organism evidence="1 2">
    <name type="scientific">Puccinia sorghi</name>
    <dbReference type="NCBI Taxonomy" id="27349"/>
    <lineage>
        <taxon>Eukaryota</taxon>
        <taxon>Fungi</taxon>
        <taxon>Dikarya</taxon>
        <taxon>Basidiomycota</taxon>
        <taxon>Pucciniomycotina</taxon>
        <taxon>Pucciniomycetes</taxon>
        <taxon>Pucciniales</taxon>
        <taxon>Pucciniaceae</taxon>
        <taxon>Puccinia</taxon>
    </lineage>
</organism>
<protein>
    <submittedName>
        <fullName evidence="1">Uncharacterized protein</fullName>
    </submittedName>
</protein>
<dbReference type="OrthoDB" id="2512050at2759"/>
<reference evidence="1 2" key="1">
    <citation type="submission" date="2015-08" db="EMBL/GenBank/DDBJ databases">
        <title>Next Generation Sequencing and Analysis of the Genome of Puccinia sorghi L Schw, the Causal Agent of Maize Common Rust.</title>
        <authorList>
            <person name="Rochi L."/>
            <person name="Burguener G."/>
            <person name="Darino M."/>
            <person name="Turjanski A."/>
            <person name="Kreff E."/>
            <person name="Dieguez M.J."/>
            <person name="Sacco F."/>
        </authorList>
    </citation>
    <scope>NUCLEOTIDE SEQUENCE [LARGE SCALE GENOMIC DNA]</scope>
    <source>
        <strain evidence="1 2">RO10H11247</strain>
    </source>
</reference>
<dbReference type="EMBL" id="LAVV01001888">
    <property type="protein sequence ID" value="KNZ63230.1"/>
    <property type="molecule type" value="Genomic_DNA"/>
</dbReference>
<sequence>MAASDIANHGEYILLQISDVKERVESLPEEELINYLETIPQFYKHKSTIFTGLDHKNSMEYDYTSIKVTLERLGKEAYWMRERFGDISEYKKLARNIQHLKEFNKLLAQGTKERIYKLKDQGSHFKTIETSGFEHKGFSEILREPSQPSLEHNVSPRVLNTDVVEIISQKVWDGQIERLNTILHTINSLKDEEKENFLEVNHMIHKLQRNIFQTIDYMFKQELISSHAFREFFGYKNTLEVACLNMYFTPETQENSSLWYELYRNQDPISSLNQWHSENYRTLYHVLDERDQRHFSYLSLKTFNLYFGPYTSPLNKLFFENDQLFHALEIISSKCSQTPSSNAQGVFKNGDPQYSSIRKKVQNLINKFQYAKDEGSRINSFFVLDFIQNNYGLEMMDVKTGEKFKERMMLMSASFQLLAELQNIKWYMARNTLADLTLGKHRKLLGEEVLMIYKYYHILLSRHQHLFYNKAMHNYYQISCLTRSKNYIEKEIDHIMTHSKYYIHR</sequence>
<keyword evidence="2" id="KW-1185">Reference proteome</keyword>
<accession>A0A0L6VSR5</accession>
<dbReference type="AlphaFoldDB" id="A0A0L6VSR5"/>
<evidence type="ECO:0000313" key="2">
    <source>
        <dbReference type="Proteomes" id="UP000037035"/>
    </source>
</evidence>
<comment type="caution">
    <text evidence="1">The sequence shown here is derived from an EMBL/GenBank/DDBJ whole genome shotgun (WGS) entry which is preliminary data.</text>
</comment>
<proteinExistence type="predicted"/>